<protein>
    <submittedName>
        <fullName evidence="4">Polysaccharide biosynthesis protein CapD</fullName>
    </submittedName>
</protein>
<dbReference type="CDD" id="cd05237">
    <property type="entry name" value="UDP_invert_4-6DH_SDR_e"/>
    <property type="match status" value="1"/>
</dbReference>
<evidence type="ECO:0000313" key="4">
    <source>
        <dbReference type="EMBL" id="ADH86487.1"/>
    </source>
</evidence>
<dbReference type="InterPro" id="IPR051203">
    <property type="entry name" value="Polysaccharide_Synthase-Rel"/>
</dbReference>
<dbReference type="RefSeq" id="WP_013164010.1">
    <property type="nucleotide sequence ID" value="NC_014216.1"/>
</dbReference>
<dbReference type="Pfam" id="PF13727">
    <property type="entry name" value="CoA_binding_3"/>
    <property type="match status" value="1"/>
</dbReference>
<dbReference type="InParanoid" id="D6Z4L2"/>
<dbReference type="HOGENOM" id="CLU_013560_5_0_7"/>
<dbReference type="SUPFAM" id="SSF51735">
    <property type="entry name" value="NAD(P)-binding Rossmann-fold domains"/>
    <property type="match status" value="1"/>
</dbReference>
<dbReference type="InterPro" id="IPR036291">
    <property type="entry name" value="NAD(P)-bd_dom_sf"/>
</dbReference>
<feature type="transmembrane region" description="Helical" evidence="2">
    <location>
        <begin position="39"/>
        <end position="62"/>
    </location>
</feature>
<keyword evidence="2" id="KW-0812">Transmembrane</keyword>
<dbReference type="InterPro" id="IPR029063">
    <property type="entry name" value="SAM-dependent_MTases_sf"/>
</dbReference>
<evidence type="ECO:0000256" key="1">
    <source>
        <dbReference type="ARBA" id="ARBA00007430"/>
    </source>
</evidence>
<feature type="transmembrane region" description="Helical" evidence="2">
    <location>
        <begin position="74"/>
        <end position="94"/>
    </location>
</feature>
<comment type="similarity">
    <text evidence="1">Belongs to the polysaccharide synthase family.</text>
</comment>
<dbReference type="SUPFAM" id="SSF53335">
    <property type="entry name" value="S-adenosyl-L-methionine-dependent methyltransferases"/>
    <property type="match status" value="1"/>
</dbReference>
<accession>D6Z4L2</accession>
<dbReference type="STRING" id="589865.DaAHT2_1796"/>
<keyword evidence="5" id="KW-1185">Reference proteome</keyword>
<evidence type="ECO:0000256" key="2">
    <source>
        <dbReference type="SAM" id="Phobius"/>
    </source>
</evidence>
<keyword evidence="2" id="KW-0472">Membrane</keyword>
<dbReference type="eggNOG" id="COG1086">
    <property type="taxonomic scope" value="Bacteria"/>
</dbReference>
<dbReference type="InterPro" id="IPR003869">
    <property type="entry name" value="Polysac_CapD-like"/>
</dbReference>
<organism evidence="4 5">
    <name type="scientific">Desulfurivibrio alkaliphilus (strain DSM 19089 / UNIQEM U267 / AHT2)</name>
    <dbReference type="NCBI Taxonomy" id="589865"/>
    <lineage>
        <taxon>Bacteria</taxon>
        <taxon>Pseudomonadati</taxon>
        <taxon>Thermodesulfobacteriota</taxon>
        <taxon>Desulfobulbia</taxon>
        <taxon>Desulfobulbales</taxon>
        <taxon>Desulfobulbaceae</taxon>
        <taxon>Desulfurivibrio</taxon>
    </lineage>
</organism>
<dbReference type="OrthoDB" id="9769113at2"/>
<dbReference type="Gene3D" id="3.40.50.720">
    <property type="entry name" value="NAD(P)-binding Rossmann-like Domain"/>
    <property type="match status" value="2"/>
</dbReference>
<dbReference type="AlphaFoldDB" id="D6Z4L2"/>
<dbReference type="EMBL" id="CP001940">
    <property type="protein sequence ID" value="ADH86487.1"/>
    <property type="molecule type" value="Genomic_DNA"/>
</dbReference>
<keyword evidence="2" id="KW-1133">Transmembrane helix</keyword>
<proteinExistence type="inferred from homology"/>
<name>D6Z4L2_DESAT</name>
<evidence type="ECO:0000259" key="3">
    <source>
        <dbReference type="Pfam" id="PF02719"/>
    </source>
</evidence>
<gene>
    <name evidence="4" type="ordered locus">DaAHT2_1796</name>
</gene>
<feature type="transmembrane region" description="Helical" evidence="2">
    <location>
        <begin position="6"/>
        <end position="27"/>
    </location>
</feature>
<dbReference type="Proteomes" id="UP000001508">
    <property type="component" value="Chromosome"/>
</dbReference>
<reference evidence="5" key="1">
    <citation type="submission" date="2010-02" db="EMBL/GenBank/DDBJ databases">
        <title>Complete sequence of Desulfurivibrio alkaliphilus AHT2.</title>
        <authorList>
            <consortium name="US DOE Joint Genome Institute"/>
            <person name="Pitluck S."/>
            <person name="Chertkov O."/>
            <person name="Detter J.C."/>
            <person name="Han C."/>
            <person name="Tapia R."/>
            <person name="Larimer F."/>
            <person name="Land M."/>
            <person name="Hauser L."/>
            <person name="Kyrpides N."/>
            <person name="Mikhailova N."/>
            <person name="Sorokin D.Y."/>
            <person name="Muyzer G."/>
            <person name="Woyke T."/>
        </authorList>
    </citation>
    <scope>NUCLEOTIDE SEQUENCE [LARGE SCALE GENOMIC DNA]</scope>
    <source>
        <strain evidence="5">DSM 19089 / UNIQEM U267 / AHT2</strain>
    </source>
</reference>
<dbReference type="Pfam" id="PF02719">
    <property type="entry name" value="Polysacc_synt_2"/>
    <property type="match status" value="1"/>
</dbReference>
<dbReference type="KEGG" id="dak:DaAHT2_1796"/>
<sequence length="624" mass="70344">MRRLNFWLILGADILLLVAAHLLAYGIRFDFEPGAREWANIKAVLPWLVPLKITVFAFFGLYRGMWRYTGVTDLLNILRANFVTGLVIMGGILLATRFEGFSRSVFVLDTILAFLMIAGLRFSIRLFYQGLPRWRDLVVPGNARRRKRLLLIGAGDAAEKVVRETMDNQELPHRVVGFLDDNPDKIGRWIHGIPVYGPIARLRTLALHVKAEELLIAMPSAGREEMEQVVRLCRESKLPFKTLPGLGELISDKVSIKSIRDVSYKDLLGRPPVRLEQERIEEVLRGRTVLVTGAGGSIGSDLCRQIVRFKPARLVMFDADEANLYRIEMEILHEKGFAEYAVVLGKVQDRELLEHMFAEHKPTVVFHAAAYKHVPLVEHNPWEGVYNNIFASKRLMEVAMAYGVERFILVSSDKAVRPTNVMGATKRLAEMLLQAYCRELTAGPEKVATRFMAVRFGNVLGSSGSVIPLFKRQIELGGPVTVTDPEMTRYFMSIEEASQLILQAAAMGEGGEIFILEMGTPVRIGRMARDLIRLCGKEPDSEIEIKQIGLRPGEKMHEELITEGEGIVKTEHEKIMVLRGQGRSFEELRRSLDNLKELASRHDAVGIKTELKKIIPEYTPQGLP</sequence>
<evidence type="ECO:0000313" key="5">
    <source>
        <dbReference type="Proteomes" id="UP000001508"/>
    </source>
</evidence>
<dbReference type="PANTHER" id="PTHR43318">
    <property type="entry name" value="UDP-N-ACETYLGLUCOSAMINE 4,6-DEHYDRATASE"/>
    <property type="match status" value="1"/>
</dbReference>
<feature type="domain" description="Polysaccharide biosynthesis protein CapD-like" evidence="3">
    <location>
        <begin position="289"/>
        <end position="578"/>
    </location>
</feature>
<dbReference type="PANTHER" id="PTHR43318:SF1">
    <property type="entry name" value="POLYSACCHARIDE BIOSYNTHESIS PROTEIN EPSC-RELATED"/>
    <property type="match status" value="1"/>
</dbReference>